<feature type="domain" description="PDZ" evidence="3">
    <location>
        <begin position="222"/>
        <end position="280"/>
    </location>
</feature>
<keyword evidence="5" id="KW-1185">Reference proteome</keyword>
<feature type="region of interest" description="Disordered" evidence="1">
    <location>
        <begin position="177"/>
        <end position="200"/>
    </location>
</feature>
<evidence type="ECO:0000256" key="1">
    <source>
        <dbReference type="SAM" id="MobiDB-lite"/>
    </source>
</evidence>
<evidence type="ECO:0000313" key="5">
    <source>
        <dbReference type="Proteomes" id="UP000253934"/>
    </source>
</evidence>
<dbReference type="PROSITE" id="PS50106">
    <property type="entry name" value="PDZ"/>
    <property type="match status" value="1"/>
</dbReference>
<feature type="compositionally biased region" description="Low complexity" evidence="1">
    <location>
        <begin position="181"/>
        <end position="192"/>
    </location>
</feature>
<dbReference type="InterPro" id="IPR001478">
    <property type="entry name" value="PDZ"/>
</dbReference>
<dbReference type="Proteomes" id="UP000253934">
    <property type="component" value="Unassembled WGS sequence"/>
</dbReference>
<organism evidence="4 5">
    <name type="scientific">Spirobacillus cienkowskii</name>
    <dbReference type="NCBI Taxonomy" id="495820"/>
    <lineage>
        <taxon>Bacteria</taxon>
        <taxon>Pseudomonadati</taxon>
        <taxon>Bdellovibrionota</taxon>
        <taxon>Oligoflexia</taxon>
        <taxon>Silvanigrellales</taxon>
        <taxon>Spirobacillus</taxon>
    </lineage>
</organism>
<keyword evidence="2" id="KW-1133">Transmembrane helix</keyword>
<dbReference type="InterPro" id="IPR036034">
    <property type="entry name" value="PDZ_sf"/>
</dbReference>
<accession>A0A369KM13</accession>
<protein>
    <submittedName>
        <fullName evidence="4">PDZ domain-containing protein</fullName>
    </submittedName>
</protein>
<dbReference type="Gene3D" id="2.30.42.10">
    <property type="match status" value="1"/>
</dbReference>
<dbReference type="AlphaFoldDB" id="A0A369KM13"/>
<dbReference type="EMBL" id="QOVW01000078">
    <property type="protein sequence ID" value="RDB35689.1"/>
    <property type="molecule type" value="Genomic_DNA"/>
</dbReference>
<gene>
    <name evidence="4" type="ORF">DCC88_09010</name>
</gene>
<keyword evidence="2" id="KW-0812">Transmembrane</keyword>
<evidence type="ECO:0000256" key="2">
    <source>
        <dbReference type="SAM" id="Phobius"/>
    </source>
</evidence>
<reference evidence="4" key="1">
    <citation type="submission" date="2018-04" db="EMBL/GenBank/DDBJ databases">
        <title>Draft genome sequence of the Candidatus Spirobacillus cienkowskii, a pathogen of freshwater Daphnia species, reconstructed from hemolymph metagenomic reads.</title>
        <authorList>
            <person name="Bresciani L."/>
            <person name="Lemos L.N."/>
            <person name="Wale N."/>
            <person name="Lin J.Y."/>
            <person name="Fernandes G.R."/>
            <person name="Duffy M.A."/>
            <person name="Rodrigues J.M."/>
        </authorList>
    </citation>
    <scope>NUCLEOTIDE SEQUENCE [LARGE SCALE GENOMIC DNA]</scope>
    <source>
        <strain evidence="4">Binning01</strain>
    </source>
</reference>
<sequence length="309" mass="33626">MIRIIAKLKYKLFSPDVSIPPAEKVMPFALTTIGLVVVAGIGLTIFQLVKKTHVEQSSIPAKINIPAVVTKPLEDLNLIITRNIFNLKGLIPDSNTQGAPVCTLEPFKSNFPYKISGILYGGSAKNSLVVLEGQNKNIFKLGESLPLGGTLTDIQKNRILITNKNCPEYIDLSYPETLNPRGSRSNQNSSGSAYKENGFERAGNNTTVTRSWINNVLTYNFAKTLEEAKANPNLVGGQVKGFSITNITPDSVYSKLGLKDGDIVSSINGIELNDAARAIQTLNSLRNENNIEIQLLRGGQTITLKVNVQ</sequence>
<evidence type="ECO:0000259" key="3">
    <source>
        <dbReference type="PROSITE" id="PS50106"/>
    </source>
</evidence>
<proteinExistence type="predicted"/>
<keyword evidence="2" id="KW-0472">Membrane</keyword>
<dbReference type="RefSeq" id="WP_338637261.1">
    <property type="nucleotide sequence ID" value="NZ_CP146516.1"/>
</dbReference>
<evidence type="ECO:0000313" key="4">
    <source>
        <dbReference type="EMBL" id="RDB35689.1"/>
    </source>
</evidence>
<name>A0A369KM13_9BACT</name>
<dbReference type="Pfam" id="PF13180">
    <property type="entry name" value="PDZ_2"/>
    <property type="match status" value="1"/>
</dbReference>
<feature type="transmembrane region" description="Helical" evidence="2">
    <location>
        <begin position="25"/>
        <end position="49"/>
    </location>
</feature>
<comment type="caution">
    <text evidence="4">The sequence shown here is derived from an EMBL/GenBank/DDBJ whole genome shotgun (WGS) entry which is preliminary data.</text>
</comment>
<dbReference type="SUPFAM" id="SSF50156">
    <property type="entry name" value="PDZ domain-like"/>
    <property type="match status" value="1"/>
</dbReference>